<dbReference type="Gene3D" id="2.60.40.10">
    <property type="entry name" value="Immunoglobulins"/>
    <property type="match status" value="2"/>
</dbReference>
<evidence type="ECO:0000313" key="3">
    <source>
        <dbReference type="EMBL" id="QDV42817.1"/>
    </source>
</evidence>
<proteinExistence type="predicted"/>
<dbReference type="CDD" id="cd00063">
    <property type="entry name" value="FN3"/>
    <property type="match status" value="1"/>
</dbReference>
<reference evidence="3 4" key="1">
    <citation type="submission" date="2019-03" db="EMBL/GenBank/DDBJ databases">
        <title>Deep-cultivation of Planctomycetes and their phenomic and genomic characterization uncovers novel biology.</title>
        <authorList>
            <person name="Wiegand S."/>
            <person name="Jogler M."/>
            <person name="Boedeker C."/>
            <person name="Pinto D."/>
            <person name="Vollmers J."/>
            <person name="Rivas-Marin E."/>
            <person name="Kohn T."/>
            <person name="Peeters S.H."/>
            <person name="Heuer A."/>
            <person name="Rast P."/>
            <person name="Oberbeckmann S."/>
            <person name="Bunk B."/>
            <person name="Jeske O."/>
            <person name="Meyerdierks A."/>
            <person name="Storesund J.E."/>
            <person name="Kallscheuer N."/>
            <person name="Luecker S."/>
            <person name="Lage O.M."/>
            <person name="Pohl T."/>
            <person name="Merkel B.J."/>
            <person name="Hornburger P."/>
            <person name="Mueller R.-W."/>
            <person name="Bruemmer F."/>
            <person name="Labrenz M."/>
            <person name="Spormann A.M."/>
            <person name="Op den Camp H."/>
            <person name="Overmann J."/>
            <person name="Amann R."/>
            <person name="Jetten M.S.M."/>
            <person name="Mascher T."/>
            <person name="Medema M.H."/>
            <person name="Devos D.P."/>
            <person name="Kaster A.-K."/>
            <person name="Ovreas L."/>
            <person name="Rohde M."/>
            <person name="Galperin M.Y."/>
            <person name="Jogler C."/>
        </authorList>
    </citation>
    <scope>NUCLEOTIDE SEQUENCE [LARGE SCALE GENOMIC DNA]</scope>
    <source>
        <strain evidence="3 4">Enr13</strain>
    </source>
</reference>
<dbReference type="InterPro" id="IPR006626">
    <property type="entry name" value="PbH1"/>
</dbReference>
<dbReference type="Pfam" id="PF04862">
    <property type="entry name" value="DUF642"/>
    <property type="match status" value="1"/>
</dbReference>
<keyword evidence="4" id="KW-1185">Reference proteome</keyword>
<dbReference type="SUPFAM" id="SSF49299">
    <property type="entry name" value="PKD domain"/>
    <property type="match status" value="1"/>
</dbReference>
<dbReference type="Proteomes" id="UP000319004">
    <property type="component" value="Chromosome"/>
</dbReference>
<dbReference type="InterPro" id="IPR011050">
    <property type="entry name" value="Pectin_lyase_fold/virulence"/>
</dbReference>
<feature type="region of interest" description="Disordered" evidence="1">
    <location>
        <begin position="6135"/>
        <end position="6157"/>
    </location>
</feature>
<dbReference type="NCBIfam" id="NF041518">
    <property type="entry name" value="choice_anch_Q"/>
    <property type="match status" value="2"/>
</dbReference>
<dbReference type="PROSITE" id="PS00330">
    <property type="entry name" value="HEMOLYSIN_CALCIUM"/>
    <property type="match status" value="2"/>
</dbReference>
<evidence type="ECO:0000259" key="2">
    <source>
        <dbReference type="SMART" id="SM00060"/>
    </source>
</evidence>
<dbReference type="InterPro" id="IPR013783">
    <property type="entry name" value="Ig-like_fold"/>
</dbReference>
<dbReference type="InterPro" id="IPR028994">
    <property type="entry name" value="Integrin_alpha_N"/>
</dbReference>
<dbReference type="OrthoDB" id="291823at2"/>
<sequence length="7121" mass="731739">MSKRRHSKRQPNRFLNAPRLGRSLRNRRRSILESLEDRRLLAAEPFEYPSGLEVLPALLANEIVVREEAGGIVIDRDGNLTPIPNDATSVTIDAGGGHDVVRFEGNLDFGAIDLTVLSEEIVVLPLSDLSAGDIHLDAEVSSIVRANASAEPAAIVRIQNAFIAAQFLSIKATALDRLGVFGFKKDATADIHIFGSNIQAEKIVIEANADTSLLADIQEVTVSGNPTFTFSSDPSGVSTITRSEGSWLSDGFVPGHSLDVVGSASNDGAYYVEQVTETTLTLAAETVLVDESVGDITVSASAIIPNPEDIVDSLLGFQGSAIATISNATSNVLIDGTTAISATGNVEIASSAESKATPFFPGFAIKHVFGIGAVYAASHATSNAIIEGGTTVQANQFSLTSSSGNTISASAMLNAKNTPFNIAFAGSVASSNTDAHTGPNTEIRANNITVAAESEHDLATTAATLGQGGGGLGMSVAFGIFDSATDAYIAGIATASGSVDVTASSVGVNNLVESDTRALGNTGAFFTQVQNTVDAYGRAVANRVIGELADSFFIKRVISKTFPLLETGKLNLSGAFAVADVDNHVDAYISGTAIVSAGDLNVTAEVLDRKSLAANGETTSDSVAIGGAVAFGRYDVSADATIKSNAVTNATGDTNVTATVTMPVPEIDFSDPQEIVDYITNSINTKIFNGFARNASGGDEFGLAGAFNMMVMDHAAHATIDDGASVNQFVVSPDPSQSVNVFAETDVRVRSLVGGDVKYGLLDKMGTAKLPEYDLLALAARKSAKAKISELREVKDPKAGFGGAVAVLQIDNEAIARIGQAAEVDAEDDINVLATTSEEIVSVAESRGKTQNLGVFGSGGAVLLNSSGIAIVDEFADVSSGGDLRIQATTTPRIFNLAGSQSKGASVGVGASVAVSDLNTKTLAVIGDQSQFVTGTIPGDGSGEVSVGGNLSMDAISNDAVFSLALAGSTAGKGEEQNVGSKTLNVNVAGDASINDIDAETRTVIADGANVTATDGFFSANSDGLPDTTADFRFEASANSIRREGGSWLREGYRPGQTIEITDTASNDGFFKVVSVSDDEVVVDGAVVDEVVEASAAVVVAVNGAPTITFVHNPNPTGKDRITRSRGSWIADGFRKRQKIRVSGSSSNDETYIIAEVSPDEIVLERAVLVLIQPRLTNESTSDAFVSVVRPANRTEILAISGAVVVNNNPNSTGLAGSYSENDVVATTQVTVSNATLDFSGRVLATANTSPEIQSYAVSGSVTADNSVAGQFVKNGIQSTTATDLTNAQITAGGPIVAGAQNRADIQSIGGAVGVSKGASVGASIVLNDIDSDVRASVAGGSEIDAAGDVDIDANDVSFIRSVTIGGAVAVSTPEDDATTAIAVGVSAAENVISGAVEAIVEASTIDSGGEVTVSASSEEKRLFDLDQTGAGGITVEELNDASTETSDDETTAANEFDLDQANNRLLTAKLIQQFRDHGQSLDDEAYVKQLDESDGWAVIDPINDKTWTIRNKSGTLEVQRTNIQAVAVAASVAVSAGEKGIALSGGGAGATNVVLTETMAHVKHSDITAASNLDVQASNTSGIVSTIVAASIAVGVGTGGTSAAAAIGAAASQNFIGFDKSGDRKPAVASALVDQSAIDVGGEVSVSASTGQSIGSLVFAGSVAVSAGTGGAGLSLAGAGAGASNKIAADATALFSNSTDVSASDVRVQATDTSLVRATAGAVSVAVAVTGGGIGGALSVGVGIGRNTIDTIVDARIANIDLTSSTREVAGVFVDAASNSIINAVAFAASVAVGVGASGGVAVAGSGAEATNVILGMNRGQLIDSQIQTTGDVRLTATSESKIDAKVLAIAVGVGAGGTAGVGASVGASVARNLIGWDPNAAAIASDYESDQVVSSLARNRTVRIADGPRQGEVYRYLGEDLNQEVDLSLLSYNDTSVWLPLSLDENASVVWAGSTDTSIDAGGDLMIAASARQEIDSLVLGGSIAVGAGGTAGVGGAIGGSIAVNRISTSVRGFISGDDSGINVTNASVTAKDESSIDATAIGIGAGVGGAGVAGVGLSVGFSSAENHVANKVSATIIDVEQFQTTGHLIVRSEVQSTHPDETTISATAVAASVSTGAAGIAGVGVSGAGSGATNIILTESDALISGSSISVGTNLDMDAISKASIDATVVAASAAVGAAGITGVGTSVGVSVAENRIGFHSSGLQQSAGVRAQILDSTLSVGGQLSVDAKAQQTIRAEVGAGSVAVAGAAIAGVATSGAGVDVANRIGQDVIALISGGSVSADAVQVTANDQSVIDSTAGAVSVSISAALVAASVDVSGSTAKNEIGNTVSATITGLSSLISTSGITVTAAEQSDIDATTFTASASTAALIGGAVSVGETSARNTITTRTSASIEDSGANNPLVAATVQSGGPIRVAANDQSSIDAVIDTASIANGFASIAVGVAIAENVVQNQVESKISQSTLEVAAGGVDVTSVAIPSIHTQAIAVGTAGAVPLGGAAAAGIGSRLEIEVTTDARLTDVDLTAQGQNVRVHATSVSDANPNTSAGSGSAGLAISAIESKALIGGRTQAGVGGRSQFDVGLLDVFAKDTNSGQPQASVDGTGALAVGAALLEMDIRRSTLSTIDPAANVVLNSGSLNLTAESESTVLSELSSVLVGGLTVSGLVLNAKVGGQTIAGVGEGAIVDVADAVTIDAISNNTAEANTRNTNVGLIAVSVGTPTATIDTLTQTQLLGDSISAANIAMDSRAVNDSRTSVSSTAVAAVLNVGTAITSATAAGQTHSIIDSDVTTSGDLDVSAQTDDRVETIVETRNGGTVTVDVSQATALAESSTSVTVTPGRTISSGGDVTLASIGIAEADASARGGAGGLVTVSSLDARATTNQSVRSEIGDAAVIDAGGTIQVSSSAPANLVGSDRSKAESGDGYTTAASVTTAGGAITVQDADSFSSVTPTLTNRIGQGAELSAGDITIIGKAAAVGEVLTTGAGGGIFAAGAVDASLNQFAQVLNLIEPGSMLNATSNITVSADASMNQHGDASANIGGVISVVKANTTLEVDYHVANSIRPNSTLRAGGTIDVDARSFLFAFGRSDANSGGLGADSESSNSPGDPDSPDLKGIKIGGTIAFSQTDVQPGAVIEADVVRLAGRTPSLFARMESNSRAAGFGTDSDAVANVDILDTANVTIGSGARVTGRSQVDLLATHEHVDASSFSRAVGAGAFGDSDSTSIVDLDSFSSVWTNPDAQITTNDLNVDAIQNVVNYDRRGEKGGGIDFGSVRERGDFNPVRDIVWLADVTIQDVVKDYELEIDAAGNIVRESGITPFYQNGQLQGTAPIRLSDVPRGTVNFSANQVPPFDGVTPVESRFTTANETPVFTFVESLNSIDIDVQHSGAALFYVQSIVPYRSDQPEIHFDIENMPVSTTFDVQRIYSPTEIHIDVATSNLSLIGVNASPAIDNPIGSTNVATSGSLGWNAAVRTNQLDIEADGSVLGFAPIELVETFLLAGTNGVQDAPATLSIQAGLDVDVDVRGLLRKVPPTFFLPQVEALVAGGDLNVRLLDAIAQVNDGAEPPVQVRKTFGSTTPQSFQALTQDVNRTLNAYLFGFNGGAEVLNYGVFGTGSIPVDSVYKLKLPPDAPGTVTIDQDDNVQLDLPALTPVVDTNLIPGNGFGLTEAAGFEWADIDRDGDLDVAVHTSREQAGYFNSIQIYRNEIDQGNGLQYVTEIADSHSITGFAWGDANLDGTPDLAISRAGLTQVYTTDPSTGQLSLYAATVGGGGGVAWGDLNGDGTDDVIGIGATPAIIEFGPNGSVNSRILAGFGDARQVDLGDYDKDGDFDLLVGGGNSSRIYRNVDGDFIATDLVFPRVGNGTLEFGDDDGDGDLDILIDSEQSGVSIFHNTSGSFTQVYQNNGSIDGLLWYDHDGDSDRDLLIHDNFGDAANFSGSNTQLLIQTAAGQYIPKSAREITAPLNLSSWTVAQISQGGGLDVLAVENVAAGTATGELFRNVDPTFDDRGNPPAPSGLFANTFQDETRVVWNAPDFDGTLEYNLRVQSESDSLTGPKALDDGRQIFESQSRLSATTIDLVGLGLVPGQSYRVGVQAIDSVGRGSEWTWYNLRVSDSLVVNVFDGDPVFASDVNDGDPLNGRTTLREAVDLANTADPDEPFVITFAGLGTITANSPYAISQSVTIDGYEFGADRIVIEAGGANRLFILDDGDVANQIEVFMDDLVLNGGFADFGGSIFSNENLTLDDIAFFDSEATLDGGAIFATVPQTGRLQLSGVRAVGAEAGRNGGAFAIVNHGVVEFVASDIFAGSIDNSAGADGGTLYLNNQPTGRVFSTNPLGVNQPIIASGGTSQRGGGAAVFNLGGSVDLSAWGFNGNEATGHGGGLYLVNNDGDVRLGSRQAANQSTTGHGGGVYLESYGGTITTRDGFSPFTADGNQAIAGGALFASLNDDANLMVDLAQFENNTATGYGGGIAVENNGGTFELSQSTLSGNVASVGGGIHVESTGPVRFDANTIAGNRADIGGGISLQINDADATLVSNTISGNAVNASTSPASAIYATVDGTSNLDVVANTVAFNDATAGGTIGETVFVNNTGTGTTRLTNTVIADNAHVDGRTGFLYFGDPTKLALDSNFMGAGAGLKPLTYNGGSTATHELDDSSPLINQGASEFLLPAADQRGFTRAIGRPDIGSVERQEPRPESIIVSTLRDEADGDLSEGDVSLREAISLANAIPGPNTIEFAADLSGTIQQQLNTITFGRDLPITDDVNIVGPGADVLEIELFKFEIADSNPNQHLNVDISGLSFNTTELVSTENTTLSNVVLYRDLNAPLVTAAPELGARFQISESLIHYGSIVHNGPGETLIENTTILGQTIAGQNFASVVSNADSLTIRNSTILGTERQRDSNSGDVFVLDGGGIAGPATIDSSIVSFVDAGGQTIRNSLIINGDPGGLNEAPVGTPDANGNLIGSASGSGLIDPRFDELQPLGGQLSVATLRFDSPAIDAGSNPAGLTTDARGTGFDRVSGTATDIGAFESQPVTLIVTVGENIYNGDFSENDLSLVEAIDFSNQNPGVDTIRFDDELTAVDVRIADASFFSGANPIAAITESLNIEGRADRSLELAFGANGLPGFHFSDNDDQTDLKISISGITLTSESTSQLVGISATESLSFDNVTLATNLYLPDASQSGDEFGGDLTIRNSTFTLPFFDRQVVEVNGAGKEATSVTLENIAIASTTASLTGLDVNVRNAQLLLDSIDLQNEHFDATVYPQGINADLSRLTVNVEDTEVAFRDSDLRSAVGLSSDSLGGEVGLFPQFPDTNFHFVSGDPATRPNAPSSLFLDNAFVDGWGVPPIEATVQVSDEDDPVDIDLTTIAAFANSDPIVEVTRLFDALGGTVELLADGVTARFTPDPDFNGPASFRFSAVSEIIEVDTARGRDDVPVQNLERVTLPPITGGFSSGTISIDVVPVDDPYQLDVEQVTATEDEALEVDLLNFVSDIDSSISQLTFTLKSASAEIATAQLLQDGHTVRLMFLPDYFGPAGFVFDVTDGQTTYTDLTVPVAVASVNDAPTLNVPSTTVTILHDELYSLGSVSADDIDSTNVTVTLSVFNGQFRFNGNDASELTLTGTAGEVNTALSNTEFVPASEDGGTAVVNVAVTDGELEDAASFVISVIPLDRRPQLALPDSINTTENVPVAVPGIQFADEDSETLTVTVSTQEGTLNWDGESTASIVRSGTPTALNSLIASLQFNPAQEFFGLARVLVTVTDGTYTTTGEVPIGVSENPAPVLTVDASTVSIGEGQTATNAGNWSDSGGDDVTLDASLGTVTKNADGTWSWSFDTSDGPDQSQTVTITATDSDGAATTTTFDLTVNNVAPNIYNNGNVTLDEGQTASNSGNWSDPGADDVTLAASLGTVTKNADGTWSWSFDTSDGPDESQTVTITATDSDGAATATSFDLTVNNVAPNISNNGNVTLDEGQTATNSGNWSDPGVDDVTLAASLGTVTKNADGTWSWSFDTSDGPDESQTVTITATDSDGAATTTTFDLTVNNVAPNISNNGNVTLDEGQTATNTGNWSDPGGDDVTLAASLGTVTKNADGTWSWSFDTSDGPDESQTVTITATDSDGAATTTSFDLTVNNVAPNISNNGNVTLDEGQTATNTGNWSDLGGDDVTLAASLGTVTKNADGTWSWSFDTSDGPDESQTVTITATDSDGAATTTTFDLTVNNVAPELQLNPVAAINENGVATLRGTIIDPGKLDSFTIEVNWGDPRSPNNTETYTFDASETGSQPFTFTHQYLDDNPTATSSDAYTIRVHLLDDDGQSDIKTTPVTVTNVAPRIDAVFATALTDNLLDNGEFEQSPRLKWRGQNHQKYAWFKSDKIPGWTATGLVQTIEIQEGDHGTGVASNDQVAELDQGRELSQTFTIKQDGEIELSIDVAKRNSLASENGVAVYIDDHLLMTIHPQVNSPETFTESVNLGSGEHVVKLVGLSQSPHIGSVVDNVLIRQRIVLNQDSIEGIDRSFDPDDVFADDDFSGELVKRAVIGRSFRVETHGRFEFEFDAARTSHQSSKNGFKVLLDGEEFKRIDPDSADLQRYVFELDLFAGEHTLQFVSLSRSSDHGSLIENVSLQQTKSLDSMQVDLCVHSDGSVDLDGTFFDIGSIDTHKVTVDWGDGNSEVLYDFADLDRGFTGNHFYQNGGVYEIKLTLVDDDGGVDTSTQLVAIRGASLIDGTLYIIGADQRDEIEIHQYHDKIKVRDNLHGKNTGWLYFPKSEVRSILIGSCDGNDQISVQRPSFVPVKVQAGGGDNSIQLGDGHEIITSGSGDDNIHFGDGLFTIDAGDGRNHVHGDNGSGSIVTGDGNDSIRIDDGDVTIDAGEGNNQIDAGDGIHILTTGNGNDKIRVDDGVFEINAGGGHNDICVGDGDGTIVTGDGYDELHLHRGNHIINVGHGGSEIDIQGDGDNRISAGDGRDKIKTRDGRQIIITGAGNDDIRTGSGDDLINAGDDHDTIKSGSGNDIVLGGSGNDQLYGDRGRDLLIGGIGEDRIYGGRDDDLLIAGSSLYDDDQIALDTIMAEWTSDRAFRTRVSNLQSGVGTNADIVLIANQTVLSDDDRDRLYGDPGNDFLIADSTDDKRG</sequence>
<dbReference type="InterPro" id="IPR003961">
    <property type="entry name" value="FN3_dom"/>
</dbReference>
<dbReference type="SUPFAM" id="SSF69318">
    <property type="entry name" value="Integrin alpha N-terminal domain"/>
    <property type="match status" value="1"/>
</dbReference>
<name>A0A518HPV0_9BACT</name>
<dbReference type="SUPFAM" id="SSF49265">
    <property type="entry name" value="Fibronectin type III"/>
    <property type="match status" value="1"/>
</dbReference>
<feature type="compositionally biased region" description="Low complexity" evidence="1">
    <location>
        <begin position="3099"/>
        <end position="3108"/>
    </location>
</feature>
<dbReference type="GO" id="GO:0005509">
    <property type="term" value="F:calcium ion binding"/>
    <property type="evidence" value="ECO:0007669"/>
    <property type="project" value="InterPro"/>
</dbReference>
<dbReference type="InterPro" id="IPR059226">
    <property type="entry name" value="Choice_anch_Q_dom"/>
</dbReference>
<dbReference type="SUPFAM" id="SSF51126">
    <property type="entry name" value="Pectin lyase-like"/>
    <property type="match status" value="2"/>
</dbReference>
<dbReference type="InterPro" id="IPR011049">
    <property type="entry name" value="Serralysin-like_metalloprot_C"/>
</dbReference>
<dbReference type="SMART" id="SM00710">
    <property type="entry name" value="PbH1"/>
    <property type="match status" value="9"/>
</dbReference>
<dbReference type="SUPFAM" id="SSF51120">
    <property type="entry name" value="beta-Roll"/>
    <property type="match status" value="2"/>
</dbReference>
<protein>
    <submittedName>
        <fullName evidence="3">RTX-I toxin determinant A from serotypes 1/9</fullName>
    </submittedName>
</protein>
<feature type="region of interest" description="Disordered" evidence="1">
    <location>
        <begin position="3094"/>
        <end position="3115"/>
    </location>
</feature>
<dbReference type="Pfam" id="PF00353">
    <property type="entry name" value="HemolysinCabind"/>
    <property type="match status" value="4"/>
</dbReference>
<evidence type="ECO:0000313" key="4">
    <source>
        <dbReference type="Proteomes" id="UP000319004"/>
    </source>
</evidence>
<accession>A0A518HPV0</accession>
<dbReference type="InterPro" id="IPR018511">
    <property type="entry name" value="Hemolysin-typ_Ca-bd_CS"/>
</dbReference>
<dbReference type="InterPro" id="IPR047881">
    <property type="entry name" value="LktA_repeat"/>
</dbReference>
<dbReference type="NCBIfam" id="NF012206">
    <property type="entry name" value="LktA_tand_53"/>
    <property type="match status" value="11"/>
</dbReference>
<dbReference type="InterPro" id="IPR006946">
    <property type="entry name" value="DGR2-like_dom"/>
</dbReference>
<gene>
    <name evidence="3" type="primary">apxIA</name>
    <name evidence="3" type="ORF">Enr13x_26670</name>
</gene>
<dbReference type="EMBL" id="CP037423">
    <property type="protein sequence ID" value="QDV42817.1"/>
    <property type="molecule type" value="Genomic_DNA"/>
</dbReference>
<dbReference type="InterPro" id="IPR035986">
    <property type="entry name" value="PKD_dom_sf"/>
</dbReference>
<dbReference type="SMART" id="SM00060">
    <property type="entry name" value="FN3"/>
    <property type="match status" value="1"/>
</dbReference>
<dbReference type="InterPro" id="IPR001343">
    <property type="entry name" value="Hemolysn_Ca-bd"/>
</dbReference>
<dbReference type="KEGG" id="snep:Enr13x_26670"/>
<dbReference type="InterPro" id="IPR036116">
    <property type="entry name" value="FN3_sf"/>
</dbReference>
<evidence type="ECO:0000256" key="1">
    <source>
        <dbReference type="SAM" id="MobiDB-lite"/>
    </source>
</evidence>
<feature type="compositionally biased region" description="Polar residues" evidence="1">
    <location>
        <begin position="6135"/>
        <end position="6153"/>
    </location>
</feature>
<feature type="domain" description="Fibronectin type-III" evidence="2">
    <location>
        <begin position="4010"/>
        <end position="4101"/>
    </location>
</feature>
<organism evidence="3 4">
    <name type="scientific">Stieleria neptunia</name>
    <dbReference type="NCBI Taxonomy" id="2527979"/>
    <lineage>
        <taxon>Bacteria</taxon>
        <taxon>Pseudomonadati</taxon>
        <taxon>Planctomycetota</taxon>
        <taxon>Planctomycetia</taxon>
        <taxon>Pirellulales</taxon>
        <taxon>Pirellulaceae</taxon>
        <taxon>Stieleria</taxon>
    </lineage>
</organism>